<name>A0ABU8MSD0_9PSEU</name>
<dbReference type="GO" id="GO:0016787">
    <property type="term" value="F:hydrolase activity"/>
    <property type="evidence" value="ECO:0007669"/>
    <property type="project" value="UniProtKB-KW"/>
</dbReference>
<dbReference type="Pfam" id="PF01042">
    <property type="entry name" value="Ribonuc_L-PSP"/>
    <property type="match status" value="1"/>
</dbReference>
<keyword evidence="1" id="KW-0378">Hydrolase</keyword>
<dbReference type="CDD" id="cd00448">
    <property type="entry name" value="YjgF_YER057c_UK114_family"/>
    <property type="match status" value="1"/>
</dbReference>
<dbReference type="EMBL" id="JBBEGN010000009">
    <property type="protein sequence ID" value="MEJ2869826.1"/>
    <property type="molecule type" value="Genomic_DNA"/>
</dbReference>
<dbReference type="PANTHER" id="PTHR43857:SF1">
    <property type="entry name" value="YJGH FAMILY PROTEIN"/>
    <property type="match status" value="1"/>
</dbReference>
<dbReference type="InterPro" id="IPR006175">
    <property type="entry name" value="YjgF/YER057c/UK114"/>
</dbReference>
<keyword evidence="2" id="KW-1185">Reference proteome</keyword>
<sequence>MDRRVINPWEWSVAYGFQQAIEVTGGRRTVYCAGQTSVDKDGHPQHEGDMTAQAHLSLDNLETVLAESGMTPANIVRLNVYTTDVDAFFGATESLGERMGRDGYVVSMTLLGVQRLAFPELLLELEATAVA</sequence>
<dbReference type="Proteomes" id="UP001385809">
    <property type="component" value="Unassembled WGS sequence"/>
</dbReference>
<comment type="caution">
    <text evidence="1">The sequence shown here is derived from an EMBL/GenBank/DDBJ whole genome shotgun (WGS) entry which is preliminary data.</text>
</comment>
<protein>
    <submittedName>
        <fullName evidence="1">RidA family protein</fullName>
        <ecNumber evidence="1">3.5.-.-</ecNumber>
    </submittedName>
</protein>
<dbReference type="RefSeq" id="WP_337696403.1">
    <property type="nucleotide sequence ID" value="NZ_JBBEGN010000009.1"/>
</dbReference>
<dbReference type="Gene3D" id="3.30.1330.40">
    <property type="entry name" value="RutC-like"/>
    <property type="match status" value="1"/>
</dbReference>
<organism evidence="1 2">
    <name type="scientific">Actinomycetospora aurantiaca</name>
    <dbReference type="NCBI Taxonomy" id="3129233"/>
    <lineage>
        <taxon>Bacteria</taxon>
        <taxon>Bacillati</taxon>
        <taxon>Actinomycetota</taxon>
        <taxon>Actinomycetes</taxon>
        <taxon>Pseudonocardiales</taxon>
        <taxon>Pseudonocardiaceae</taxon>
        <taxon>Actinomycetospora</taxon>
    </lineage>
</organism>
<evidence type="ECO:0000313" key="2">
    <source>
        <dbReference type="Proteomes" id="UP001385809"/>
    </source>
</evidence>
<dbReference type="InterPro" id="IPR035959">
    <property type="entry name" value="RutC-like_sf"/>
</dbReference>
<gene>
    <name evidence="1" type="ORF">WCD74_18810</name>
</gene>
<evidence type="ECO:0000313" key="1">
    <source>
        <dbReference type="EMBL" id="MEJ2869826.1"/>
    </source>
</evidence>
<dbReference type="PANTHER" id="PTHR43857">
    <property type="entry name" value="BLR7761 PROTEIN"/>
    <property type="match status" value="1"/>
</dbReference>
<accession>A0ABU8MSD0</accession>
<dbReference type="SUPFAM" id="SSF55298">
    <property type="entry name" value="YjgF-like"/>
    <property type="match status" value="1"/>
</dbReference>
<proteinExistence type="predicted"/>
<reference evidence="1 2" key="1">
    <citation type="submission" date="2024-03" db="EMBL/GenBank/DDBJ databases">
        <title>Actinomycetospora sp. OC33-EN08, a novel actinomycete isolated from wild orchid (Aerides multiflora).</title>
        <authorList>
            <person name="Suriyachadkun C."/>
        </authorList>
    </citation>
    <scope>NUCLEOTIDE SEQUENCE [LARGE SCALE GENOMIC DNA]</scope>
    <source>
        <strain evidence="1 2">OC33-EN08</strain>
    </source>
</reference>
<dbReference type="EC" id="3.5.-.-" evidence="1"/>